<organism evidence="1 2">
    <name type="scientific">Pluteus cervinus</name>
    <dbReference type="NCBI Taxonomy" id="181527"/>
    <lineage>
        <taxon>Eukaryota</taxon>
        <taxon>Fungi</taxon>
        <taxon>Dikarya</taxon>
        <taxon>Basidiomycota</taxon>
        <taxon>Agaricomycotina</taxon>
        <taxon>Agaricomycetes</taxon>
        <taxon>Agaricomycetidae</taxon>
        <taxon>Agaricales</taxon>
        <taxon>Pluteineae</taxon>
        <taxon>Pluteaceae</taxon>
        <taxon>Pluteus</taxon>
    </lineage>
</organism>
<gene>
    <name evidence="1" type="ORF">BDN72DRAFT_831380</name>
</gene>
<sequence length="337" mass="37465">MAAKPNVILYRYDASPFSRKIDNTLLLKKVPHQFVNVSLTLPRPEITVLLGINYRRIPILAIGNDVYCDTSLIVSALERRFPPADGYGTIFPLAKHGRGTDTGALKVFAQFYADSTLFSLAPALLPWDRFPEAFIKDRSALRGAQIDLEAMKAGRGAALSQLSSHLALLEQQLSDGREWLFDTQLPSLADISVHFVLAWVMSARGPETLFDPKQYPKVLQWIDRLSDHVQQQRKLLPAPAKITGDEAAENILKSSHEDYDVVGFDTTEANRLDIRLGDTVQVAPTDNARDFPVTGKLVALNQEEVVIQVQALSGIVNCHLPRLTFSIKRAAKLRSKL</sequence>
<accession>A0ACD3BDZ5</accession>
<keyword evidence="2" id="KW-1185">Reference proteome</keyword>
<name>A0ACD3BDZ5_9AGAR</name>
<dbReference type="EMBL" id="ML208261">
    <property type="protein sequence ID" value="TFK75949.1"/>
    <property type="molecule type" value="Genomic_DNA"/>
</dbReference>
<protein>
    <submittedName>
        <fullName evidence="1">Uncharacterized protein</fullName>
    </submittedName>
</protein>
<proteinExistence type="predicted"/>
<dbReference type="Proteomes" id="UP000308600">
    <property type="component" value="Unassembled WGS sequence"/>
</dbReference>
<evidence type="ECO:0000313" key="2">
    <source>
        <dbReference type="Proteomes" id="UP000308600"/>
    </source>
</evidence>
<reference evidence="1 2" key="1">
    <citation type="journal article" date="2019" name="Nat. Ecol. Evol.">
        <title>Megaphylogeny resolves global patterns of mushroom evolution.</title>
        <authorList>
            <person name="Varga T."/>
            <person name="Krizsan K."/>
            <person name="Foldi C."/>
            <person name="Dima B."/>
            <person name="Sanchez-Garcia M."/>
            <person name="Sanchez-Ramirez S."/>
            <person name="Szollosi G.J."/>
            <person name="Szarkandi J.G."/>
            <person name="Papp V."/>
            <person name="Albert L."/>
            <person name="Andreopoulos W."/>
            <person name="Angelini C."/>
            <person name="Antonin V."/>
            <person name="Barry K.W."/>
            <person name="Bougher N.L."/>
            <person name="Buchanan P."/>
            <person name="Buyck B."/>
            <person name="Bense V."/>
            <person name="Catcheside P."/>
            <person name="Chovatia M."/>
            <person name="Cooper J."/>
            <person name="Damon W."/>
            <person name="Desjardin D."/>
            <person name="Finy P."/>
            <person name="Geml J."/>
            <person name="Haridas S."/>
            <person name="Hughes K."/>
            <person name="Justo A."/>
            <person name="Karasinski D."/>
            <person name="Kautmanova I."/>
            <person name="Kiss B."/>
            <person name="Kocsube S."/>
            <person name="Kotiranta H."/>
            <person name="LaButti K.M."/>
            <person name="Lechner B.E."/>
            <person name="Liimatainen K."/>
            <person name="Lipzen A."/>
            <person name="Lukacs Z."/>
            <person name="Mihaltcheva S."/>
            <person name="Morgado L.N."/>
            <person name="Niskanen T."/>
            <person name="Noordeloos M.E."/>
            <person name="Ohm R.A."/>
            <person name="Ortiz-Santana B."/>
            <person name="Ovrebo C."/>
            <person name="Racz N."/>
            <person name="Riley R."/>
            <person name="Savchenko A."/>
            <person name="Shiryaev A."/>
            <person name="Soop K."/>
            <person name="Spirin V."/>
            <person name="Szebenyi C."/>
            <person name="Tomsovsky M."/>
            <person name="Tulloss R.E."/>
            <person name="Uehling J."/>
            <person name="Grigoriev I.V."/>
            <person name="Vagvolgyi C."/>
            <person name="Papp T."/>
            <person name="Martin F.M."/>
            <person name="Miettinen O."/>
            <person name="Hibbett D.S."/>
            <person name="Nagy L.G."/>
        </authorList>
    </citation>
    <scope>NUCLEOTIDE SEQUENCE [LARGE SCALE GENOMIC DNA]</scope>
    <source>
        <strain evidence="1 2">NL-1719</strain>
    </source>
</reference>
<evidence type="ECO:0000313" key="1">
    <source>
        <dbReference type="EMBL" id="TFK75949.1"/>
    </source>
</evidence>